<dbReference type="EMBL" id="JARBHB010000008">
    <property type="protein sequence ID" value="KAJ8876713.1"/>
    <property type="molecule type" value="Genomic_DNA"/>
</dbReference>
<reference evidence="3 4" key="1">
    <citation type="submission" date="2023-02" db="EMBL/GenBank/DDBJ databases">
        <title>LHISI_Scaffold_Assembly.</title>
        <authorList>
            <person name="Stuart O.P."/>
            <person name="Cleave R."/>
            <person name="Magrath M.J.L."/>
            <person name="Mikheyev A.S."/>
        </authorList>
    </citation>
    <scope>NUCLEOTIDE SEQUENCE [LARGE SCALE GENOMIC DNA]</scope>
    <source>
        <strain evidence="3">Daus_M_001</strain>
        <tissue evidence="3">Leg muscle</tissue>
    </source>
</reference>
<gene>
    <name evidence="3" type="ORF">PR048_021160</name>
</gene>
<keyword evidence="2" id="KW-0812">Transmembrane</keyword>
<comment type="caution">
    <text evidence="3">The sequence shown here is derived from an EMBL/GenBank/DDBJ whole genome shotgun (WGS) entry which is preliminary data.</text>
</comment>
<evidence type="ECO:0000256" key="2">
    <source>
        <dbReference type="SAM" id="Phobius"/>
    </source>
</evidence>
<feature type="region of interest" description="Disordered" evidence="1">
    <location>
        <begin position="205"/>
        <end position="233"/>
    </location>
</feature>
<keyword evidence="4" id="KW-1185">Reference proteome</keyword>
<accession>A0ABQ9GXI2</accession>
<evidence type="ECO:0000313" key="3">
    <source>
        <dbReference type="EMBL" id="KAJ8876713.1"/>
    </source>
</evidence>
<organism evidence="3 4">
    <name type="scientific">Dryococelus australis</name>
    <dbReference type="NCBI Taxonomy" id="614101"/>
    <lineage>
        <taxon>Eukaryota</taxon>
        <taxon>Metazoa</taxon>
        <taxon>Ecdysozoa</taxon>
        <taxon>Arthropoda</taxon>
        <taxon>Hexapoda</taxon>
        <taxon>Insecta</taxon>
        <taxon>Pterygota</taxon>
        <taxon>Neoptera</taxon>
        <taxon>Polyneoptera</taxon>
        <taxon>Phasmatodea</taxon>
        <taxon>Verophasmatodea</taxon>
        <taxon>Anareolatae</taxon>
        <taxon>Phasmatidae</taxon>
        <taxon>Eurycanthinae</taxon>
        <taxon>Dryococelus</taxon>
    </lineage>
</organism>
<protein>
    <submittedName>
        <fullName evidence="3">Uncharacterized protein</fullName>
    </submittedName>
</protein>
<keyword evidence="2" id="KW-1133">Transmembrane helix</keyword>
<name>A0ABQ9GXI2_9NEOP</name>
<keyword evidence="2" id="KW-0472">Membrane</keyword>
<dbReference type="Proteomes" id="UP001159363">
    <property type="component" value="Chromosome 7"/>
</dbReference>
<feature type="region of interest" description="Disordered" evidence="1">
    <location>
        <begin position="34"/>
        <end position="53"/>
    </location>
</feature>
<sequence length="548" mass="61540">MENRNAGHGNRKDALQKTSPGYYYRITVRELTTPDQQHDEVGADGSPSQSIVRRGRRDIEGPISTANQHDFLPGGVFRRSIEVDIATRLPYPMSTTGKLHVCVYCSIYKKAVHEVKFKSRHITVNRLFLAISYLGAILLVLSFKAADVTRTRAPLPGSAMPRGSIWLRKACVAFLTLTGPRGCRWMGLGSCRISAGAYIPRVSGQLLRTSPTPPPHPAKPNRRASRYGGSLGSTRTRSAFSNLSLSSPPPSPDELWQQRTFRPALQPPTAYSSVKSALKTSLLRAAQISSLTRSSANMNGGKFPVIREILLLCEKKRIKCIYRLFAVSMEHCRNELAGETGDSRENPLINGIVRHDSHRTLYTSIVSGCYGDDSSCCIHRKPQEGFKVDHMHGMLQAGGGSVKYGGFAFLSSLVKEHNIFNLVFQDDNNRVHRAANEAYWHSGTSETFVRLERTTLLEKVEHQGGHPRKIEDLRNYFLYVWLNVDVAYIQTFSQSMPNRIADEHCNLYLKLHRRDVTYYWCEALVIHSVQSLFITDDDTMAIELTEVR</sequence>
<evidence type="ECO:0000256" key="1">
    <source>
        <dbReference type="SAM" id="MobiDB-lite"/>
    </source>
</evidence>
<feature type="transmembrane region" description="Helical" evidence="2">
    <location>
        <begin position="127"/>
        <end position="146"/>
    </location>
</feature>
<evidence type="ECO:0000313" key="4">
    <source>
        <dbReference type="Proteomes" id="UP001159363"/>
    </source>
</evidence>
<proteinExistence type="predicted"/>